<dbReference type="VEuPathDB" id="CryptoDB:Vbra_788"/>
<feature type="compositionally biased region" description="Low complexity" evidence="1">
    <location>
        <begin position="37"/>
        <end position="50"/>
    </location>
</feature>
<gene>
    <name evidence="2" type="ORF">Vbra_788</name>
</gene>
<accession>A0A0G4FPY1</accession>
<feature type="region of interest" description="Disordered" evidence="1">
    <location>
        <begin position="1"/>
        <end position="72"/>
    </location>
</feature>
<dbReference type="InParanoid" id="A0A0G4FPY1"/>
<name>A0A0G4FPY1_VITBC</name>
<protein>
    <submittedName>
        <fullName evidence="2">Uncharacterized protein</fullName>
    </submittedName>
</protein>
<evidence type="ECO:0000313" key="3">
    <source>
        <dbReference type="Proteomes" id="UP000041254"/>
    </source>
</evidence>
<dbReference type="Proteomes" id="UP000041254">
    <property type="component" value="Unassembled WGS sequence"/>
</dbReference>
<keyword evidence="3" id="KW-1185">Reference proteome</keyword>
<sequence length="72" mass="7876">MSKKSNEAGPSATRDKYNLRKTTKDWLRSDRRKPRSAAKPPTTAKPAPATHTREKSSSASIARRRPAGAANT</sequence>
<proteinExistence type="predicted"/>
<dbReference type="AlphaFoldDB" id="A0A0G4FPY1"/>
<evidence type="ECO:0000256" key="1">
    <source>
        <dbReference type="SAM" id="MobiDB-lite"/>
    </source>
</evidence>
<organism evidence="2 3">
    <name type="scientific">Vitrella brassicaformis (strain CCMP3155)</name>
    <dbReference type="NCBI Taxonomy" id="1169540"/>
    <lineage>
        <taxon>Eukaryota</taxon>
        <taxon>Sar</taxon>
        <taxon>Alveolata</taxon>
        <taxon>Colpodellida</taxon>
        <taxon>Vitrellaceae</taxon>
        <taxon>Vitrella</taxon>
    </lineage>
</organism>
<reference evidence="2 3" key="1">
    <citation type="submission" date="2014-11" db="EMBL/GenBank/DDBJ databases">
        <authorList>
            <person name="Zhu J."/>
            <person name="Qi W."/>
            <person name="Song R."/>
        </authorList>
    </citation>
    <scope>NUCLEOTIDE SEQUENCE [LARGE SCALE GENOMIC DNA]</scope>
</reference>
<dbReference type="EMBL" id="CDMY01000477">
    <property type="protein sequence ID" value="CEM16506.1"/>
    <property type="molecule type" value="Genomic_DNA"/>
</dbReference>
<evidence type="ECO:0000313" key="2">
    <source>
        <dbReference type="EMBL" id="CEM16506.1"/>
    </source>
</evidence>
<feature type="compositionally biased region" description="Basic and acidic residues" evidence="1">
    <location>
        <begin position="13"/>
        <end position="29"/>
    </location>
</feature>
<feature type="compositionally biased region" description="Low complexity" evidence="1">
    <location>
        <begin position="57"/>
        <end position="72"/>
    </location>
</feature>